<accession>A0ABV0XWH8</accession>
<organism evidence="1 2">
    <name type="scientific">Ameca splendens</name>
    <dbReference type="NCBI Taxonomy" id="208324"/>
    <lineage>
        <taxon>Eukaryota</taxon>
        <taxon>Metazoa</taxon>
        <taxon>Chordata</taxon>
        <taxon>Craniata</taxon>
        <taxon>Vertebrata</taxon>
        <taxon>Euteleostomi</taxon>
        <taxon>Actinopterygii</taxon>
        <taxon>Neopterygii</taxon>
        <taxon>Teleostei</taxon>
        <taxon>Neoteleostei</taxon>
        <taxon>Acanthomorphata</taxon>
        <taxon>Ovalentaria</taxon>
        <taxon>Atherinomorphae</taxon>
        <taxon>Cyprinodontiformes</taxon>
        <taxon>Goodeidae</taxon>
        <taxon>Ameca</taxon>
    </lineage>
</organism>
<reference evidence="1 2" key="1">
    <citation type="submission" date="2021-06" db="EMBL/GenBank/DDBJ databases">
        <authorList>
            <person name="Palmer J.M."/>
        </authorList>
    </citation>
    <scope>NUCLEOTIDE SEQUENCE [LARGE SCALE GENOMIC DNA]</scope>
    <source>
        <strain evidence="1 2">AS_MEX2019</strain>
        <tissue evidence="1">Muscle</tissue>
    </source>
</reference>
<dbReference type="EMBL" id="JAHRIP010014439">
    <property type="protein sequence ID" value="MEQ2285721.1"/>
    <property type="molecule type" value="Genomic_DNA"/>
</dbReference>
<keyword evidence="2" id="KW-1185">Reference proteome</keyword>
<dbReference type="Proteomes" id="UP001469553">
    <property type="component" value="Unassembled WGS sequence"/>
</dbReference>
<name>A0ABV0XWH8_9TELE</name>
<evidence type="ECO:0000313" key="2">
    <source>
        <dbReference type="Proteomes" id="UP001469553"/>
    </source>
</evidence>
<protein>
    <submittedName>
        <fullName evidence="1">Uncharacterized protein</fullName>
    </submittedName>
</protein>
<evidence type="ECO:0000313" key="1">
    <source>
        <dbReference type="EMBL" id="MEQ2285721.1"/>
    </source>
</evidence>
<sequence length="123" mass="14552">MFDCWRVDHKHSSRSRAGHVILSPCHSLDFILSYIWLDVWFKLHLNHTNKLQASFWQEIGLRFDKMYSFPGSDWASQHCPYFFKVRASKKWVKKIMLAGFIHPKTRMNHYLVGGPNCVQVSII</sequence>
<proteinExistence type="predicted"/>
<comment type="caution">
    <text evidence="1">The sequence shown here is derived from an EMBL/GenBank/DDBJ whole genome shotgun (WGS) entry which is preliminary data.</text>
</comment>
<gene>
    <name evidence="1" type="ORF">AMECASPLE_034862</name>
</gene>